<accession>A0A921ILJ3</accession>
<protein>
    <submittedName>
        <fullName evidence="1">Winged helix DNA-binding domain-containing protein</fullName>
    </submittedName>
</protein>
<organism evidence="1 2">
    <name type="scientific">Subdoligranulum variabile</name>
    <dbReference type="NCBI Taxonomy" id="214851"/>
    <lineage>
        <taxon>Bacteria</taxon>
        <taxon>Bacillati</taxon>
        <taxon>Bacillota</taxon>
        <taxon>Clostridia</taxon>
        <taxon>Eubacteriales</taxon>
        <taxon>Oscillospiraceae</taxon>
        <taxon>Subdoligranulum</taxon>
    </lineage>
</organism>
<name>A0A921ILJ3_9FIRM</name>
<dbReference type="AlphaFoldDB" id="A0A921ILJ3"/>
<dbReference type="PANTHER" id="PTHR38479">
    <property type="entry name" value="LMO0824 PROTEIN"/>
    <property type="match status" value="1"/>
</dbReference>
<proteinExistence type="predicted"/>
<sequence length="401" mass="44684">MAAAVQVTAEQVRRYRLAVHHLDHPCPPEQLLSAAGVCGFQNSPPGAWETAAFVRMPQCTRSGLQAALEQEKTLLQAWSYRGVPVIFPTEESAVFLSALAAQPGEEPCIYTRGITLALDFLGMKWEDALALVEQAVRLLDGCAVQSKEELDRVLAAEAVALLPAEQRRRWNAPSMYGRPDRQTVGGAVVSFALRPCAFLGQVVFGERRGTHPTFTSYRRWTGHTIPADPQAEQKLVRKFLHGYGPAAQVDLAAWLGCTPRQAKRLWQAVKEELVPVQKEGKTAYLLENDLPALTGARPAEEPLVLLGAHDPYLDARDRTFLLEDTTLQRQVWRTVANPNVILFQGQIVGIWKTKTVRNRMDGTWKLFEPLPSGWEKQLLRKVEAYAAFRGMEPGICRQEQA</sequence>
<evidence type="ECO:0000313" key="2">
    <source>
        <dbReference type="Proteomes" id="UP000782880"/>
    </source>
</evidence>
<comment type="caution">
    <text evidence="1">The sequence shown here is derived from an EMBL/GenBank/DDBJ whole genome shotgun (WGS) entry which is preliminary data.</text>
</comment>
<gene>
    <name evidence="1" type="ORF">K8V20_12320</name>
</gene>
<dbReference type="GO" id="GO:0003677">
    <property type="term" value="F:DNA binding"/>
    <property type="evidence" value="ECO:0007669"/>
    <property type="project" value="UniProtKB-KW"/>
</dbReference>
<reference evidence="1" key="1">
    <citation type="journal article" date="2021" name="PeerJ">
        <title>Extensive microbial diversity within the chicken gut microbiome revealed by metagenomics and culture.</title>
        <authorList>
            <person name="Gilroy R."/>
            <person name="Ravi A."/>
            <person name="Getino M."/>
            <person name="Pursley I."/>
            <person name="Horton D.L."/>
            <person name="Alikhan N.F."/>
            <person name="Baker D."/>
            <person name="Gharbi K."/>
            <person name="Hall N."/>
            <person name="Watson M."/>
            <person name="Adriaenssens E.M."/>
            <person name="Foster-Nyarko E."/>
            <person name="Jarju S."/>
            <person name="Secka A."/>
            <person name="Antonio M."/>
            <person name="Oren A."/>
            <person name="Chaudhuri R.R."/>
            <person name="La Ragione R."/>
            <person name="Hildebrand F."/>
            <person name="Pallen M.J."/>
        </authorList>
    </citation>
    <scope>NUCLEOTIDE SEQUENCE</scope>
    <source>
        <strain evidence="1">ChiBcec21-2208</strain>
    </source>
</reference>
<reference evidence="1" key="2">
    <citation type="submission" date="2021-09" db="EMBL/GenBank/DDBJ databases">
        <authorList>
            <person name="Gilroy R."/>
        </authorList>
    </citation>
    <scope>NUCLEOTIDE SEQUENCE</scope>
    <source>
        <strain evidence="1">ChiBcec21-2208</strain>
    </source>
</reference>
<dbReference type="EMBL" id="DYVE01000315">
    <property type="protein sequence ID" value="HJG29414.1"/>
    <property type="molecule type" value="Genomic_DNA"/>
</dbReference>
<evidence type="ECO:0000313" key="1">
    <source>
        <dbReference type="EMBL" id="HJG29414.1"/>
    </source>
</evidence>
<keyword evidence="1" id="KW-0238">DNA-binding</keyword>
<dbReference type="InterPro" id="IPR009351">
    <property type="entry name" value="AlkZ-like"/>
</dbReference>
<dbReference type="PANTHER" id="PTHR38479:SF2">
    <property type="entry name" value="WINGED HELIX DNA-BINDING DOMAIN-CONTAINING PROTEIN"/>
    <property type="match status" value="1"/>
</dbReference>
<dbReference type="Pfam" id="PF06224">
    <property type="entry name" value="AlkZ-like"/>
    <property type="match status" value="1"/>
</dbReference>
<dbReference type="Proteomes" id="UP000782880">
    <property type="component" value="Unassembled WGS sequence"/>
</dbReference>